<feature type="compositionally biased region" description="Polar residues" evidence="2">
    <location>
        <begin position="77"/>
        <end position="87"/>
    </location>
</feature>
<dbReference type="EMBL" id="MNCJ02000323">
    <property type="protein sequence ID" value="KAF5794678.1"/>
    <property type="molecule type" value="Genomic_DNA"/>
</dbReference>
<reference evidence="3" key="2">
    <citation type="submission" date="2020-06" db="EMBL/GenBank/DDBJ databases">
        <title>Helianthus annuus Genome sequencing and assembly Release 2.</title>
        <authorList>
            <person name="Gouzy J."/>
            <person name="Langlade N."/>
            <person name="Munos S."/>
        </authorList>
    </citation>
    <scope>NUCLEOTIDE SEQUENCE</scope>
    <source>
        <tissue evidence="3">Leaves</tissue>
    </source>
</reference>
<keyword evidence="4" id="KW-1185">Reference proteome</keyword>
<feature type="coiled-coil region" evidence="1">
    <location>
        <begin position="228"/>
        <end position="283"/>
    </location>
</feature>
<comment type="caution">
    <text evidence="3">The sequence shown here is derived from an EMBL/GenBank/DDBJ whole genome shotgun (WGS) entry which is preliminary data.</text>
</comment>
<accession>A0A9K3NCQ5</accession>
<evidence type="ECO:0000313" key="3">
    <source>
        <dbReference type="EMBL" id="KAF5794678.1"/>
    </source>
</evidence>
<gene>
    <name evidence="3" type="ORF">HanXRQr2_Chr08g0330841</name>
</gene>
<dbReference type="PANTHER" id="PTHR33411">
    <property type="entry name" value="OS08G0392500 PROTEIN"/>
    <property type="match status" value="1"/>
</dbReference>
<dbReference type="PANTHER" id="PTHR33411:SF33">
    <property type="entry name" value="TRANSPOSASE, PTTA_EN_SPM, PLANT-RELATED"/>
    <property type="match status" value="1"/>
</dbReference>
<proteinExistence type="predicted"/>
<sequence length="293" mass="33068">MFDKHHVSANSPHITKPNSPILTLNCFKSTHVLAPGCARSDRAGGTISILTIRVSSTIGVISCAQAWNTKAWLSKSKCGSSNRNNADINDRSSRHTGGSMGFDEHRENWRRTYGREPTWKELFLQTHLTKECKEKLRKGEISIYDMKNLKFCTNQSKEVYGGYLEAMHDIHGSDLTDCPDDPEVWARVQAGGHRTTRVFGVGSSDLHYMVSGTSSSSSGCAPSSSVEYQRSIEEAQAMRTQLAKLEARLEVETKEREDLRVHLESESKAREDLQQHMERELQNFMKNWHPPNN</sequence>
<feature type="region of interest" description="Disordered" evidence="2">
    <location>
        <begin position="76"/>
        <end position="104"/>
    </location>
</feature>
<evidence type="ECO:0000256" key="1">
    <source>
        <dbReference type="SAM" id="Coils"/>
    </source>
</evidence>
<organism evidence="3 4">
    <name type="scientific">Helianthus annuus</name>
    <name type="common">Common sunflower</name>
    <dbReference type="NCBI Taxonomy" id="4232"/>
    <lineage>
        <taxon>Eukaryota</taxon>
        <taxon>Viridiplantae</taxon>
        <taxon>Streptophyta</taxon>
        <taxon>Embryophyta</taxon>
        <taxon>Tracheophyta</taxon>
        <taxon>Spermatophyta</taxon>
        <taxon>Magnoliopsida</taxon>
        <taxon>eudicotyledons</taxon>
        <taxon>Gunneridae</taxon>
        <taxon>Pentapetalae</taxon>
        <taxon>asterids</taxon>
        <taxon>campanulids</taxon>
        <taxon>Asterales</taxon>
        <taxon>Asteraceae</taxon>
        <taxon>Asteroideae</taxon>
        <taxon>Heliantheae alliance</taxon>
        <taxon>Heliantheae</taxon>
        <taxon>Helianthus</taxon>
    </lineage>
</organism>
<evidence type="ECO:0008006" key="5">
    <source>
        <dbReference type="Google" id="ProtNLM"/>
    </source>
</evidence>
<evidence type="ECO:0000313" key="4">
    <source>
        <dbReference type="Proteomes" id="UP000215914"/>
    </source>
</evidence>
<reference evidence="3" key="1">
    <citation type="journal article" date="2017" name="Nature">
        <title>The sunflower genome provides insights into oil metabolism, flowering and Asterid evolution.</title>
        <authorList>
            <person name="Badouin H."/>
            <person name="Gouzy J."/>
            <person name="Grassa C.J."/>
            <person name="Murat F."/>
            <person name="Staton S.E."/>
            <person name="Cottret L."/>
            <person name="Lelandais-Briere C."/>
            <person name="Owens G.L."/>
            <person name="Carrere S."/>
            <person name="Mayjonade B."/>
            <person name="Legrand L."/>
            <person name="Gill N."/>
            <person name="Kane N.C."/>
            <person name="Bowers J.E."/>
            <person name="Hubner S."/>
            <person name="Bellec A."/>
            <person name="Berard A."/>
            <person name="Berges H."/>
            <person name="Blanchet N."/>
            <person name="Boniface M.C."/>
            <person name="Brunel D."/>
            <person name="Catrice O."/>
            <person name="Chaidir N."/>
            <person name="Claudel C."/>
            <person name="Donnadieu C."/>
            <person name="Faraut T."/>
            <person name="Fievet G."/>
            <person name="Helmstetter N."/>
            <person name="King M."/>
            <person name="Knapp S.J."/>
            <person name="Lai Z."/>
            <person name="Le Paslier M.C."/>
            <person name="Lippi Y."/>
            <person name="Lorenzon L."/>
            <person name="Mandel J.R."/>
            <person name="Marage G."/>
            <person name="Marchand G."/>
            <person name="Marquand E."/>
            <person name="Bret-Mestries E."/>
            <person name="Morien E."/>
            <person name="Nambeesan S."/>
            <person name="Nguyen T."/>
            <person name="Pegot-Espagnet P."/>
            <person name="Pouilly N."/>
            <person name="Raftis F."/>
            <person name="Sallet E."/>
            <person name="Schiex T."/>
            <person name="Thomas J."/>
            <person name="Vandecasteele C."/>
            <person name="Vares D."/>
            <person name="Vear F."/>
            <person name="Vautrin S."/>
            <person name="Crespi M."/>
            <person name="Mangin B."/>
            <person name="Burke J.M."/>
            <person name="Salse J."/>
            <person name="Munos S."/>
            <person name="Vincourt P."/>
            <person name="Rieseberg L.H."/>
            <person name="Langlade N.B."/>
        </authorList>
    </citation>
    <scope>NUCLEOTIDE SEQUENCE</scope>
    <source>
        <tissue evidence="3">Leaves</tissue>
    </source>
</reference>
<protein>
    <recommendedName>
        <fullName evidence="5">Transposase, Ptta/En/Spm, plant</fullName>
    </recommendedName>
</protein>
<evidence type="ECO:0000256" key="2">
    <source>
        <dbReference type="SAM" id="MobiDB-lite"/>
    </source>
</evidence>
<keyword evidence="1" id="KW-0175">Coiled coil</keyword>
<dbReference type="Gramene" id="mRNA:HanXRQr2_Chr08g0330841">
    <property type="protein sequence ID" value="mRNA:HanXRQr2_Chr08g0330841"/>
    <property type="gene ID" value="HanXRQr2_Chr08g0330841"/>
</dbReference>
<name>A0A9K3NCQ5_HELAN</name>
<dbReference type="Proteomes" id="UP000215914">
    <property type="component" value="Unassembled WGS sequence"/>
</dbReference>
<dbReference type="AlphaFoldDB" id="A0A9K3NCQ5"/>